<dbReference type="RefSeq" id="WP_075033985.1">
    <property type="nucleotide sequence ID" value="NZ_FONR01000086.1"/>
</dbReference>
<keyword evidence="3" id="KW-0862">Zinc</keyword>
<evidence type="ECO:0000313" key="4">
    <source>
        <dbReference type="Proteomes" id="UP000181942"/>
    </source>
</evidence>
<protein>
    <submittedName>
        <fullName evidence="3">Zinc-finger of transposase IS204/IS1001/IS1096/IS1165</fullName>
    </submittedName>
</protein>
<sequence length="257" mass="28428">MKPETLKDVLFPGLNLVVRQAVVADDGLMIDATGCGPPGACPQCQQPARRVHSRYWRHIAGLPVSSHRLIVRLRVRRFFCDEVRCPRRTFVEQVAGMTEPRRRSSTAARSAMRAVAVELGGRPGARLCTKLRLYGRRTTILGQLTAPPVPARAPRILGIDEFAFRKGRTYGTVLVDIESSRPVDVLPDRETGTVAAWLQEHPGAEIICRDRLMAFTKAIRQAAPAALEVADRWQCAMRRLVVSPVSTGRNSEGGSWV</sequence>
<dbReference type="NCBIfam" id="NF033550">
    <property type="entry name" value="transpos_ISL3"/>
    <property type="match status" value="1"/>
</dbReference>
<dbReference type="EMBL" id="FONR01000086">
    <property type="protein sequence ID" value="SFH25659.1"/>
    <property type="molecule type" value="Genomic_DNA"/>
</dbReference>
<dbReference type="Pfam" id="PF01610">
    <property type="entry name" value="DDE_Tnp_ISL3"/>
    <property type="match status" value="1"/>
</dbReference>
<feature type="domain" description="Transposase IS204/IS1001/IS1096/IS1165 DDE" evidence="1">
    <location>
        <begin position="157"/>
        <end position="233"/>
    </location>
</feature>
<dbReference type="PANTHER" id="PTHR33498">
    <property type="entry name" value="TRANSPOSASE FOR INSERTION SEQUENCE ELEMENT IS1557"/>
    <property type="match status" value="1"/>
</dbReference>
<proteinExistence type="predicted"/>
<dbReference type="Pfam" id="PF14690">
    <property type="entry name" value="Zn_ribbon_ISL3"/>
    <property type="match status" value="1"/>
</dbReference>
<feature type="domain" description="Transposase IS204/IS1001/IS1096/IS1165 zinc-finger" evidence="2">
    <location>
        <begin position="38"/>
        <end position="85"/>
    </location>
</feature>
<organism evidence="3 4">
    <name type="scientific">Streptomyces mirabilis</name>
    <dbReference type="NCBI Taxonomy" id="68239"/>
    <lineage>
        <taxon>Bacteria</taxon>
        <taxon>Bacillati</taxon>
        <taxon>Actinomycetota</taxon>
        <taxon>Actinomycetes</taxon>
        <taxon>Kitasatosporales</taxon>
        <taxon>Streptomycetaceae</taxon>
        <taxon>Streptomyces</taxon>
    </lineage>
</organism>
<dbReference type="InterPro" id="IPR047951">
    <property type="entry name" value="Transpos_ISL3"/>
</dbReference>
<reference evidence="3 4" key="1">
    <citation type="submission" date="2016-10" db="EMBL/GenBank/DDBJ databases">
        <authorList>
            <person name="de Groot N.N."/>
        </authorList>
    </citation>
    <scope>NUCLEOTIDE SEQUENCE [LARGE SCALE GENOMIC DNA]</scope>
    <source>
        <strain evidence="3 4">OK461</strain>
    </source>
</reference>
<evidence type="ECO:0000313" key="3">
    <source>
        <dbReference type="EMBL" id="SFH25659.1"/>
    </source>
</evidence>
<accession>A0A1I2YJX4</accession>
<evidence type="ECO:0000259" key="2">
    <source>
        <dbReference type="Pfam" id="PF14690"/>
    </source>
</evidence>
<name>A0A1I2YJX4_9ACTN</name>
<keyword evidence="3" id="KW-0479">Metal-binding</keyword>
<keyword evidence="3" id="KW-0863">Zinc-finger</keyword>
<dbReference type="PANTHER" id="PTHR33498:SF1">
    <property type="entry name" value="TRANSPOSASE FOR INSERTION SEQUENCE ELEMENT IS1557"/>
    <property type="match status" value="1"/>
</dbReference>
<dbReference type="InterPro" id="IPR029261">
    <property type="entry name" value="Transposase_Znf"/>
</dbReference>
<dbReference type="Proteomes" id="UP000181942">
    <property type="component" value="Unassembled WGS sequence"/>
</dbReference>
<dbReference type="OrthoDB" id="3238779at2"/>
<dbReference type="GO" id="GO:0008270">
    <property type="term" value="F:zinc ion binding"/>
    <property type="evidence" value="ECO:0007669"/>
    <property type="project" value="UniProtKB-KW"/>
</dbReference>
<dbReference type="InterPro" id="IPR002560">
    <property type="entry name" value="Transposase_DDE"/>
</dbReference>
<gene>
    <name evidence="3" type="ORF">SAMN02787118_1861</name>
</gene>
<evidence type="ECO:0000259" key="1">
    <source>
        <dbReference type="Pfam" id="PF01610"/>
    </source>
</evidence>
<dbReference type="AlphaFoldDB" id="A0A1I2YJX4"/>